<keyword evidence="11" id="KW-0548">Nucleotidyltransferase</keyword>
<evidence type="ECO:0000256" key="4">
    <source>
        <dbReference type="ARBA" id="ARBA00005893"/>
    </source>
</evidence>
<evidence type="ECO:0000256" key="10">
    <source>
        <dbReference type="ARBA" id="ARBA00022842"/>
    </source>
</evidence>
<dbReference type="SFLD" id="SFLDG01138">
    <property type="entry name" value="C1.6.2:_Deoxy-d-mannose-octulo"/>
    <property type="match status" value="1"/>
</dbReference>
<evidence type="ECO:0000256" key="9">
    <source>
        <dbReference type="ARBA" id="ARBA00022801"/>
    </source>
</evidence>
<evidence type="ECO:0000313" key="11">
    <source>
        <dbReference type="EMBL" id="WDI32482.1"/>
    </source>
</evidence>
<dbReference type="EC" id="2.7.7.43" evidence="7"/>
<dbReference type="SFLD" id="SFLDG01136">
    <property type="entry name" value="C1.6:_Phosphoserine_Phosphatas"/>
    <property type="match status" value="1"/>
</dbReference>
<organism evidence="11 12">
    <name type="scientific">Hyphococcus flavus</name>
    <dbReference type="NCBI Taxonomy" id="1866326"/>
    <lineage>
        <taxon>Bacteria</taxon>
        <taxon>Pseudomonadati</taxon>
        <taxon>Pseudomonadota</taxon>
        <taxon>Alphaproteobacteria</taxon>
        <taxon>Parvularculales</taxon>
        <taxon>Parvularculaceae</taxon>
        <taxon>Hyphococcus</taxon>
    </lineage>
</organism>
<dbReference type="GO" id="GO:0008781">
    <property type="term" value="F:N-acylneuraminate cytidylyltransferase activity"/>
    <property type="evidence" value="ECO:0007669"/>
    <property type="project" value="UniProtKB-EC"/>
</dbReference>
<dbReference type="CDD" id="cd02513">
    <property type="entry name" value="CMP-NeuAc_Synthase"/>
    <property type="match status" value="1"/>
</dbReference>
<comment type="cofactor">
    <cofactor evidence="2">
        <name>Mg(2+)</name>
        <dbReference type="ChEBI" id="CHEBI:18420"/>
    </cofactor>
</comment>
<protein>
    <recommendedName>
        <fullName evidence="7">N-acylneuraminate cytidylyltransferase</fullName>
        <ecNumber evidence="7">2.7.7.43</ecNumber>
    </recommendedName>
</protein>
<sequence>MKVIAIIPARGGSKGIPGKNLQLITGDTLLGRTINSAKGATRLSDIYVSTDDPAIAAEARTAGAEVIDRPASLAGDTASSEAALLHALEEIEKNTPSPDILVFLQCTSPFTTGADIDGVINKLINEKADSALTVAPAHAFLWLENNATGEVEAFGHDKHHRPRRQDREPQYAETGAVYAMRVDGFKETKHRFFGKTVGFITDDVNLMEIDTPLELELCRLAVNFTSKAKLSEMLPKAIDAVLFDFDGVMTDDSVYVDDQGREMVRANRGDGLGIERLRATPVKIGVISKEKNLVVSKRCEKLKIECIQGVDKKDEVIRGWAEKNAVPLKTIVYVGNDLNDLPVIGLTGCVFAPSDANPAFRAAANGVLSKPGGRGAVREVCELILDALAAGKD</sequence>
<dbReference type="EMBL" id="CP118166">
    <property type="protein sequence ID" value="WDI32482.1"/>
    <property type="molecule type" value="Genomic_DNA"/>
</dbReference>
<keyword evidence="12" id="KW-1185">Reference proteome</keyword>
<dbReference type="InterPro" id="IPR036412">
    <property type="entry name" value="HAD-like_sf"/>
</dbReference>
<evidence type="ECO:0000256" key="1">
    <source>
        <dbReference type="ARBA" id="ARBA00001862"/>
    </source>
</evidence>
<dbReference type="RefSeq" id="WP_274494406.1">
    <property type="nucleotide sequence ID" value="NZ_CP118166.1"/>
</dbReference>
<dbReference type="InterPro" id="IPR023214">
    <property type="entry name" value="HAD_sf"/>
</dbReference>
<dbReference type="Proteomes" id="UP001214043">
    <property type="component" value="Chromosome"/>
</dbReference>
<keyword evidence="8" id="KW-0479">Metal-binding</keyword>
<evidence type="ECO:0000313" key="12">
    <source>
        <dbReference type="Proteomes" id="UP001214043"/>
    </source>
</evidence>
<keyword evidence="10" id="KW-0460">Magnesium</keyword>
<dbReference type="SUPFAM" id="SSF53448">
    <property type="entry name" value="Nucleotide-diphospho-sugar transferases"/>
    <property type="match status" value="1"/>
</dbReference>
<dbReference type="AlphaFoldDB" id="A0AAE9ZH83"/>
<evidence type="ECO:0000256" key="6">
    <source>
        <dbReference type="ARBA" id="ARBA00011881"/>
    </source>
</evidence>
<gene>
    <name evidence="11" type="ORF">PUV54_04645</name>
</gene>
<dbReference type="InterPro" id="IPR050793">
    <property type="entry name" value="CMP-NeuNAc_synthase"/>
</dbReference>
<comment type="similarity">
    <text evidence="5">Belongs to the CMP-NeuNAc synthase family.</text>
</comment>
<dbReference type="PANTHER" id="PTHR21485">
    <property type="entry name" value="HAD SUPERFAMILY MEMBERS CMAS AND KDSC"/>
    <property type="match status" value="1"/>
</dbReference>
<dbReference type="SFLD" id="SFLDS00003">
    <property type="entry name" value="Haloacid_Dehalogenase"/>
    <property type="match status" value="1"/>
</dbReference>
<proteinExistence type="inferred from homology"/>
<evidence type="ECO:0000256" key="3">
    <source>
        <dbReference type="ARBA" id="ARBA00005141"/>
    </source>
</evidence>
<dbReference type="PANTHER" id="PTHR21485:SF3">
    <property type="entry name" value="N-ACYLNEURAMINATE CYTIDYLYLTRANSFERASE"/>
    <property type="match status" value="1"/>
</dbReference>
<evidence type="ECO:0000256" key="2">
    <source>
        <dbReference type="ARBA" id="ARBA00001946"/>
    </source>
</evidence>
<dbReference type="GO" id="GO:0046872">
    <property type="term" value="F:metal ion binding"/>
    <property type="evidence" value="ECO:0007669"/>
    <property type="project" value="UniProtKB-KW"/>
</dbReference>
<name>A0AAE9ZH83_9PROT</name>
<evidence type="ECO:0000256" key="8">
    <source>
        <dbReference type="ARBA" id="ARBA00022723"/>
    </source>
</evidence>
<comment type="pathway">
    <text evidence="3">Amino-sugar metabolism; N-acetylneuraminate metabolism.</text>
</comment>
<comment type="subunit">
    <text evidence="6">Homotetramer.</text>
</comment>
<dbReference type="Gene3D" id="3.90.550.10">
    <property type="entry name" value="Spore Coat Polysaccharide Biosynthesis Protein SpsA, Chain A"/>
    <property type="match status" value="1"/>
</dbReference>
<reference evidence="11" key="1">
    <citation type="submission" date="2023-02" db="EMBL/GenBank/DDBJ databases">
        <title>Genome sequence of Hyphococcus flavus.</title>
        <authorList>
            <person name="Rong J.-C."/>
            <person name="Zhao Q."/>
            <person name="Yi M."/>
            <person name="Wu J.-Y."/>
        </authorList>
    </citation>
    <scope>NUCLEOTIDE SEQUENCE</scope>
    <source>
        <strain evidence="11">MCCC 1K03223</strain>
    </source>
</reference>
<dbReference type="Pfam" id="PF02348">
    <property type="entry name" value="CTP_transf_3"/>
    <property type="match status" value="1"/>
</dbReference>
<dbReference type="KEGG" id="hfl:PUV54_04645"/>
<dbReference type="InterPro" id="IPR010023">
    <property type="entry name" value="KdsC_fam"/>
</dbReference>
<comment type="catalytic activity">
    <reaction evidence="1">
        <text>an N-acylneuraminate + CTP = a CMP-N-acyl-beta-neuraminate + diphosphate</text>
        <dbReference type="Rhea" id="RHEA:11344"/>
        <dbReference type="ChEBI" id="CHEBI:33019"/>
        <dbReference type="ChEBI" id="CHEBI:37563"/>
        <dbReference type="ChEBI" id="CHEBI:60073"/>
        <dbReference type="ChEBI" id="CHEBI:68671"/>
        <dbReference type="EC" id="2.7.7.43"/>
    </reaction>
</comment>
<dbReference type="InterPro" id="IPR003329">
    <property type="entry name" value="Cytidylyl_trans"/>
</dbReference>
<comment type="similarity">
    <text evidence="4">Belongs to the KdsC family.</text>
</comment>
<dbReference type="InterPro" id="IPR029044">
    <property type="entry name" value="Nucleotide-diphossugar_trans"/>
</dbReference>
<evidence type="ECO:0000256" key="5">
    <source>
        <dbReference type="ARBA" id="ARBA00010726"/>
    </source>
</evidence>
<dbReference type="Gene3D" id="3.40.50.1000">
    <property type="entry name" value="HAD superfamily/HAD-like"/>
    <property type="match status" value="1"/>
</dbReference>
<evidence type="ECO:0000256" key="7">
    <source>
        <dbReference type="ARBA" id="ARBA00012491"/>
    </source>
</evidence>
<accession>A0AAE9ZH83</accession>
<dbReference type="GO" id="GO:0016788">
    <property type="term" value="F:hydrolase activity, acting on ester bonds"/>
    <property type="evidence" value="ECO:0007669"/>
    <property type="project" value="InterPro"/>
</dbReference>
<dbReference type="SUPFAM" id="SSF56784">
    <property type="entry name" value="HAD-like"/>
    <property type="match status" value="1"/>
</dbReference>
<keyword evidence="11" id="KW-0808">Transferase</keyword>
<keyword evidence="9" id="KW-0378">Hydrolase</keyword>